<proteinExistence type="predicted"/>
<keyword evidence="1" id="KW-1133">Transmembrane helix</keyword>
<accession>A0ABP6ICJ3</accession>
<protein>
    <submittedName>
        <fullName evidence="3">Alpha/beta hydrolase</fullName>
    </submittedName>
</protein>
<dbReference type="PANTHER" id="PTHR12277">
    <property type="entry name" value="ALPHA/BETA HYDROLASE DOMAIN-CONTAINING PROTEIN"/>
    <property type="match status" value="1"/>
</dbReference>
<feature type="transmembrane region" description="Helical" evidence="1">
    <location>
        <begin position="12"/>
        <end position="30"/>
    </location>
</feature>
<dbReference type="Gene3D" id="3.40.50.1820">
    <property type="entry name" value="alpha/beta hydrolase"/>
    <property type="match status" value="1"/>
</dbReference>
<dbReference type="SUPFAM" id="SSF53474">
    <property type="entry name" value="alpha/beta-Hydrolases"/>
    <property type="match status" value="1"/>
</dbReference>
<dbReference type="InterPro" id="IPR022742">
    <property type="entry name" value="Hydrolase_4"/>
</dbReference>
<keyword evidence="1" id="KW-0812">Transmembrane</keyword>
<organism evidence="3 4">
    <name type="scientific">Streptosporangium fragile</name>
    <dbReference type="NCBI Taxonomy" id="46186"/>
    <lineage>
        <taxon>Bacteria</taxon>
        <taxon>Bacillati</taxon>
        <taxon>Actinomycetota</taxon>
        <taxon>Actinomycetes</taxon>
        <taxon>Streptosporangiales</taxon>
        <taxon>Streptosporangiaceae</taxon>
        <taxon>Streptosporangium</taxon>
    </lineage>
</organism>
<evidence type="ECO:0000313" key="4">
    <source>
        <dbReference type="Proteomes" id="UP001500831"/>
    </source>
</evidence>
<keyword evidence="1" id="KW-0472">Membrane</keyword>
<reference evidence="4" key="1">
    <citation type="journal article" date="2019" name="Int. J. Syst. Evol. Microbiol.">
        <title>The Global Catalogue of Microorganisms (GCM) 10K type strain sequencing project: providing services to taxonomists for standard genome sequencing and annotation.</title>
        <authorList>
            <consortium name="The Broad Institute Genomics Platform"/>
            <consortium name="The Broad Institute Genome Sequencing Center for Infectious Disease"/>
            <person name="Wu L."/>
            <person name="Ma J."/>
        </authorList>
    </citation>
    <scope>NUCLEOTIDE SEQUENCE [LARGE SCALE GENOMIC DNA]</scope>
    <source>
        <strain evidence="4">JCM 6242</strain>
    </source>
</reference>
<dbReference type="Pfam" id="PF12146">
    <property type="entry name" value="Hydrolase_4"/>
    <property type="match status" value="1"/>
</dbReference>
<dbReference type="InterPro" id="IPR029058">
    <property type="entry name" value="AB_hydrolase_fold"/>
</dbReference>
<dbReference type="EMBL" id="BAAAVI010000018">
    <property type="protein sequence ID" value="GAA2869720.1"/>
    <property type="molecule type" value="Genomic_DNA"/>
</dbReference>
<comment type="caution">
    <text evidence="3">The sequence shown here is derived from an EMBL/GenBank/DDBJ whole genome shotgun (WGS) entry which is preliminary data.</text>
</comment>
<sequence length="276" mass="29101">MPWEMIEGEMRALTVIVVVVALAVALLWAFQRHLIYLPDSGPVPAAASVLPGGRDVTLVTEDGVRLGAWFFPGAEPRLGATVLVAGGNAGNRGHRVTLARALVGRGVSVLLMDYRGYGGNEGSPAEEALAADARAARAFLDSTLPRGERLVYFGESLGAAVVTELATEHPPDGLLLRSPFTDLAAAGQANYPFLPVRLLLRDRFPLAERLASVRVPTTIVYGSRDTIVPPHLSRSVGEAAGGPVRVIEVPGAGHNDPVLFDGPDIVSAVLDLAERP</sequence>
<dbReference type="Proteomes" id="UP001500831">
    <property type="component" value="Unassembled WGS sequence"/>
</dbReference>
<feature type="domain" description="Serine aminopeptidase S33" evidence="2">
    <location>
        <begin position="80"/>
        <end position="185"/>
    </location>
</feature>
<dbReference type="GO" id="GO:0016787">
    <property type="term" value="F:hydrolase activity"/>
    <property type="evidence" value="ECO:0007669"/>
    <property type="project" value="UniProtKB-KW"/>
</dbReference>
<evidence type="ECO:0000313" key="3">
    <source>
        <dbReference type="EMBL" id="GAA2869720.1"/>
    </source>
</evidence>
<gene>
    <name evidence="3" type="ORF">GCM10010517_29790</name>
</gene>
<name>A0ABP6ICJ3_9ACTN</name>
<keyword evidence="4" id="KW-1185">Reference proteome</keyword>
<keyword evidence="3" id="KW-0378">Hydrolase</keyword>
<evidence type="ECO:0000256" key="1">
    <source>
        <dbReference type="SAM" id="Phobius"/>
    </source>
</evidence>
<evidence type="ECO:0000259" key="2">
    <source>
        <dbReference type="Pfam" id="PF12146"/>
    </source>
</evidence>
<dbReference type="PANTHER" id="PTHR12277:SF79">
    <property type="entry name" value="XAA-PRO DIPEPTIDYL-PEPTIDASE-RELATED"/>
    <property type="match status" value="1"/>
</dbReference>